<sequence length="75" mass="8976">MLTGIRVSRMNAVMERWVQLFRRELLDRCLLWNEHRLRCALREYGRFYNQHRAHPDQALYQAAALRAVPDPMPAP</sequence>
<evidence type="ECO:0000313" key="2">
    <source>
        <dbReference type="Proteomes" id="UP000312512"/>
    </source>
</evidence>
<accession>A0A5C4WK19</accession>
<protein>
    <submittedName>
        <fullName evidence="1">Transposase</fullName>
    </submittedName>
</protein>
<dbReference type="Proteomes" id="UP000312512">
    <property type="component" value="Unassembled WGS sequence"/>
</dbReference>
<evidence type="ECO:0000313" key="1">
    <source>
        <dbReference type="EMBL" id="KAB8194590.1"/>
    </source>
</evidence>
<dbReference type="AlphaFoldDB" id="A0A5C4WK19"/>
<gene>
    <name evidence="1" type="ORF">FH608_015455</name>
</gene>
<dbReference type="EMBL" id="VDLX02000005">
    <property type="protein sequence ID" value="KAB8194590.1"/>
    <property type="molecule type" value="Genomic_DNA"/>
</dbReference>
<keyword evidence="2" id="KW-1185">Reference proteome</keyword>
<dbReference type="OrthoDB" id="1551204at2"/>
<organism evidence="1 2">
    <name type="scientific">Nonomuraea phyllanthi</name>
    <dbReference type="NCBI Taxonomy" id="2219224"/>
    <lineage>
        <taxon>Bacteria</taxon>
        <taxon>Bacillati</taxon>
        <taxon>Actinomycetota</taxon>
        <taxon>Actinomycetes</taxon>
        <taxon>Streptosporangiales</taxon>
        <taxon>Streptosporangiaceae</taxon>
        <taxon>Nonomuraea</taxon>
    </lineage>
</organism>
<reference evidence="1 2" key="1">
    <citation type="submission" date="2019-10" db="EMBL/GenBank/DDBJ databases">
        <title>Nonomuraea sp. nov., isolated from Phyllanthus amarus.</title>
        <authorList>
            <person name="Klykleung N."/>
            <person name="Tanasupawat S."/>
        </authorList>
    </citation>
    <scope>NUCLEOTIDE SEQUENCE [LARGE SCALE GENOMIC DNA]</scope>
    <source>
        <strain evidence="1 2">PA1-10</strain>
    </source>
</reference>
<comment type="caution">
    <text evidence="1">The sequence shown here is derived from an EMBL/GenBank/DDBJ whole genome shotgun (WGS) entry which is preliminary data.</text>
</comment>
<proteinExistence type="predicted"/>
<dbReference type="RefSeq" id="WP_139631183.1">
    <property type="nucleotide sequence ID" value="NZ_VDLX02000005.1"/>
</dbReference>
<name>A0A5C4WK19_9ACTN</name>